<dbReference type="InterPro" id="IPR036412">
    <property type="entry name" value="HAD-like_sf"/>
</dbReference>
<dbReference type="InterPro" id="IPR050155">
    <property type="entry name" value="HAD-like_hydrolase_sf"/>
</dbReference>
<sequence length="221" mass="24882">MIRCCIFDLDGTLLNTLDALTYTTNLTLKEFGYGPVDPEHIKQFVGDGYRMQVKRALQYSGDRELLHYEEALSAYMRLFAEHCLYHVRPYEGIPELLEALKAQGIRIAVLSNKPHARTVENIEAVFGKGYFDIVAGQKDDVPKKPDPAGVNRILEQFGCSSEECLYFGDTNTDMQTGLNAKAHTVGVTWGFRDRAELEAFHPDFVIDAPKMVTEHILASFS</sequence>
<dbReference type="InterPro" id="IPR023214">
    <property type="entry name" value="HAD_sf"/>
</dbReference>
<dbReference type="Gene3D" id="3.40.50.1000">
    <property type="entry name" value="HAD superfamily/HAD-like"/>
    <property type="match status" value="1"/>
</dbReference>
<comment type="caution">
    <text evidence="1">The sequence shown here is derived from an EMBL/GenBank/DDBJ whole genome shotgun (WGS) entry which is preliminary data.</text>
</comment>
<dbReference type="Gene3D" id="1.10.150.240">
    <property type="entry name" value="Putative phosphatase, domain 2"/>
    <property type="match status" value="1"/>
</dbReference>
<dbReference type="PANTHER" id="PTHR43434">
    <property type="entry name" value="PHOSPHOGLYCOLATE PHOSPHATASE"/>
    <property type="match status" value="1"/>
</dbReference>
<dbReference type="Proteomes" id="UP001437460">
    <property type="component" value="Unassembled WGS sequence"/>
</dbReference>
<dbReference type="NCBIfam" id="TIGR01549">
    <property type="entry name" value="HAD-SF-IA-v1"/>
    <property type="match status" value="1"/>
</dbReference>
<evidence type="ECO:0000313" key="1">
    <source>
        <dbReference type="EMBL" id="MEQ2564414.1"/>
    </source>
</evidence>
<dbReference type="NCBIfam" id="TIGR01509">
    <property type="entry name" value="HAD-SF-IA-v3"/>
    <property type="match status" value="1"/>
</dbReference>
<organism evidence="1 2">
    <name type="scientific">Ventrimonas faecis</name>
    <dbReference type="NCBI Taxonomy" id="3133170"/>
    <lineage>
        <taxon>Bacteria</taxon>
        <taxon>Bacillati</taxon>
        <taxon>Bacillota</taxon>
        <taxon>Clostridia</taxon>
        <taxon>Lachnospirales</taxon>
        <taxon>Lachnospiraceae</taxon>
        <taxon>Ventrimonas</taxon>
    </lineage>
</organism>
<dbReference type="EMBL" id="JBBMFJ010000043">
    <property type="protein sequence ID" value="MEQ2564414.1"/>
    <property type="molecule type" value="Genomic_DNA"/>
</dbReference>
<dbReference type="SFLD" id="SFLDS00003">
    <property type="entry name" value="Haloacid_Dehalogenase"/>
    <property type="match status" value="1"/>
</dbReference>
<gene>
    <name evidence="1" type="ORF">WMO41_14800</name>
</gene>
<dbReference type="RefSeq" id="WP_349230412.1">
    <property type="nucleotide sequence ID" value="NZ_JBBMFJ010000043.1"/>
</dbReference>
<protein>
    <submittedName>
        <fullName evidence="1">HAD family hydrolase</fullName>
    </submittedName>
</protein>
<dbReference type="Pfam" id="PF13419">
    <property type="entry name" value="HAD_2"/>
    <property type="match status" value="1"/>
</dbReference>
<keyword evidence="1" id="KW-0378">Hydrolase</keyword>
<dbReference type="InterPro" id="IPR023198">
    <property type="entry name" value="PGP-like_dom2"/>
</dbReference>
<dbReference type="InterPro" id="IPR006439">
    <property type="entry name" value="HAD-SF_hydro_IA"/>
</dbReference>
<dbReference type="SUPFAM" id="SSF56784">
    <property type="entry name" value="HAD-like"/>
    <property type="match status" value="1"/>
</dbReference>
<dbReference type="GO" id="GO:0016787">
    <property type="term" value="F:hydrolase activity"/>
    <property type="evidence" value="ECO:0007669"/>
    <property type="project" value="UniProtKB-KW"/>
</dbReference>
<dbReference type="NCBIfam" id="TIGR01662">
    <property type="entry name" value="HAD-SF-IIIA"/>
    <property type="match status" value="1"/>
</dbReference>
<reference evidence="1 2" key="1">
    <citation type="submission" date="2024-03" db="EMBL/GenBank/DDBJ databases">
        <title>Human intestinal bacterial collection.</title>
        <authorList>
            <person name="Pauvert C."/>
            <person name="Hitch T.C.A."/>
            <person name="Clavel T."/>
        </authorList>
    </citation>
    <scope>NUCLEOTIDE SEQUENCE [LARGE SCALE GENOMIC DNA]</scope>
    <source>
        <strain evidence="1 2">CLA-AP-H27</strain>
    </source>
</reference>
<dbReference type="SFLD" id="SFLDG01135">
    <property type="entry name" value="C1.5.6:_HAD__Beta-PGM__Phospha"/>
    <property type="match status" value="1"/>
</dbReference>
<dbReference type="PANTHER" id="PTHR43434:SF1">
    <property type="entry name" value="PHOSPHOGLYCOLATE PHOSPHATASE"/>
    <property type="match status" value="1"/>
</dbReference>
<keyword evidence="2" id="KW-1185">Reference proteome</keyword>
<name>A0ABV1HQ03_9FIRM</name>
<dbReference type="InterPro" id="IPR041492">
    <property type="entry name" value="HAD_2"/>
</dbReference>
<dbReference type="InterPro" id="IPR006549">
    <property type="entry name" value="HAD-SF_hydro_IIIA"/>
</dbReference>
<dbReference type="SFLD" id="SFLDG01129">
    <property type="entry name" value="C1.5:_HAD__Beta-PGM__Phosphata"/>
    <property type="match status" value="1"/>
</dbReference>
<evidence type="ECO:0000313" key="2">
    <source>
        <dbReference type="Proteomes" id="UP001437460"/>
    </source>
</evidence>
<accession>A0ABV1HQ03</accession>
<proteinExistence type="predicted"/>